<keyword evidence="1" id="KW-0732">Signal</keyword>
<evidence type="ECO:0000313" key="3">
    <source>
        <dbReference type="Proteomes" id="UP001428341"/>
    </source>
</evidence>
<dbReference type="InterPro" id="IPR039316">
    <property type="entry name" value="CLE25/26"/>
</dbReference>
<sequence>MGSSLSFKALFGALAVGWLICLLLIGNLESGGNSTSTLTTTQSTANLKRAEALGREKFIDHPELDLNYMSKRRVPNGPDPIHNRCVSFNISISSIHACLFLHEYVSYIFSVH</sequence>
<protein>
    <submittedName>
        <fullName evidence="2">Uncharacterized protein</fullName>
    </submittedName>
</protein>
<keyword evidence="3" id="KW-1185">Reference proteome</keyword>
<name>A0AAP0M3F0_9ROSI</name>
<feature type="chain" id="PRO_5042834408" evidence="1">
    <location>
        <begin position="31"/>
        <end position="112"/>
    </location>
</feature>
<evidence type="ECO:0000313" key="2">
    <source>
        <dbReference type="EMBL" id="KAK9189014.1"/>
    </source>
</evidence>
<dbReference type="PANTHER" id="PTHR34277:SF2">
    <property type="entry name" value="CLAVATA3_ESR (CLE)-RELATED PROTEIN 26"/>
    <property type="match status" value="1"/>
</dbReference>
<dbReference type="AlphaFoldDB" id="A0AAP0M3F0"/>
<proteinExistence type="predicted"/>
<reference evidence="2 3" key="1">
    <citation type="submission" date="2024-05" db="EMBL/GenBank/DDBJ databases">
        <title>Haplotype-resolved chromosome-level genome assembly of Huyou (Citrus changshanensis).</title>
        <authorList>
            <person name="Miao C."/>
            <person name="Chen W."/>
            <person name="Wu Y."/>
            <person name="Wang L."/>
            <person name="Zhao S."/>
            <person name="Grierson D."/>
            <person name="Xu C."/>
            <person name="Chen K."/>
        </authorList>
    </citation>
    <scope>NUCLEOTIDE SEQUENCE [LARGE SCALE GENOMIC DNA]</scope>
    <source>
        <strain evidence="2">01-14</strain>
        <tissue evidence="2">Leaf</tissue>
    </source>
</reference>
<feature type="signal peptide" evidence="1">
    <location>
        <begin position="1"/>
        <end position="30"/>
    </location>
</feature>
<gene>
    <name evidence="2" type="ORF">WN944_020419</name>
</gene>
<dbReference type="PANTHER" id="PTHR34277">
    <property type="entry name" value="CLAVATA3/ESR (CLE)-RELATED PROTEIN 26"/>
    <property type="match status" value="1"/>
</dbReference>
<evidence type="ECO:0000256" key="1">
    <source>
        <dbReference type="SAM" id="SignalP"/>
    </source>
</evidence>
<dbReference type="EMBL" id="JBCGBO010000007">
    <property type="protein sequence ID" value="KAK9189014.1"/>
    <property type="molecule type" value="Genomic_DNA"/>
</dbReference>
<accession>A0AAP0M3F0</accession>
<comment type="caution">
    <text evidence="2">The sequence shown here is derived from an EMBL/GenBank/DDBJ whole genome shotgun (WGS) entry which is preliminary data.</text>
</comment>
<organism evidence="2 3">
    <name type="scientific">Citrus x changshan-huyou</name>
    <dbReference type="NCBI Taxonomy" id="2935761"/>
    <lineage>
        <taxon>Eukaryota</taxon>
        <taxon>Viridiplantae</taxon>
        <taxon>Streptophyta</taxon>
        <taxon>Embryophyta</taxon>
        <taxon>Tracheophyta</taxon>
        <taxon>Spermatophyta</taxon>
        <taxon>Magnoliopsida</taxon>
        <taxon>eudicotyledons</taxon>
        <taxon>Gunneridae</taxon>
        <taxon>Pentapetalae</taxon>
        <taxon>rosids</taxon>
        <taxon>malvids</taxon>
        <taxon>Sapindales</taxon>
        <taxon>Rutaceae</taxon>
        <taxon>Aurantioideae</taxon>
        <taxon>Citrus</taxon>
    </lineage>
</organism>
<dbReference type="Proteomes" id="UP001428341">
    <property type="component" value="Unassembled WGS sequence"/>
</dbReference>